<sequence>MICMKSMLFFFFVTVVTHPSPYLFRRERRASIPSQFLLLRIRGIYSFCVLIGQNQGHLFLLRSYWSESGLQCITLVAS</sequence>
<reference evidence="1" key="1">
    <citation type="submission" date="2014-11" db="EMBL/GenBank/DDBJ databases">
        <authorList>
            <person name="Amaro Gonzalez C."/>
        </authorList>
    </citation>
    <scope>NUCLEOTIDE SEQUENCE</scope>
</reference>
<organism evidence="1">
    <name type="scientific">Anguilla anguilla</name>
    <name type="common">European freshwater eel</name>
    <name type="synonym">Muraena anguilla</name>
    <dbReference type="NCBI Taxonomy" id="7936"/>
    <lineage>
        <taxon>Eukaryota</taxon>
        <taxon>Metazoa</taxon>
        <taxon>Chordata</taxon>
        <taxon>Craniata</taxon>
        <taxon>Vertebrata</taxon>
        <taxon>Euteleostomi</taxon>
        <taxon>Actinopterygii</taxon>
        <taxon>Neopterygii</taxon>
        <taxon>Teleostei</taxon>
        <taxon>Anguilliformes</taxon>
        <taxon>Anguillidae</taxon>
        <taxon>Anguilla</taxon>
    </lineage>
</organism>
<dbReference type="EMBL" id="GBXM01015114">
    <property type="protein sequence ID" value="JAH93463.1"/>
    <property type="molecule type" value="Transcribed_RNA"/>
</dbReference>
<reference evidence="1" key="2">
    <citation type="journal article" date="2015" name="Fish Shellfish Immunol.">
        <title>Early steps in the European eel (Anguilla anguilla)-Vibrio vulnificus interaction in the gills: Role of the RtxA13 toxin.</title>
        <authorList>
            <person name="Callol A."/>
            <person name="Pajuelo D."/>
            <person name="Ebbesson L."/>
            <person name="Teles M."/>
            <person name="MacKenzie S."/>
            <person name="Amaro C."/>
        </authorList>
    </citation>
    <scope>NUCLEOTIDE SEQUENCE</scope>
</reference>
<evidence type="ECO:0000313" key="1">
    <source>
        <dbReference type="EMBL" id="JAH93463.1"/>
    </source>
</evidence>
<protein>
    <submittedName>
        <fullName evidence="1">Uncharacterized protein</fullName>
    </submittedName>
</protein>
<accession>A0A0E9WVB1</accession>
<name>A0A0E9WVB1_ANGAN</name>
<dbReference type="AlphaFoldDB" id="A0A0E9WVB1"/>
<proteinExistence type="predicted"/>